<dbReference type="HOGENOM" id="CLU_049413_2_2_1"/>
<dbReference type="Gene3D" id="3.40.50.1820">
    <property type="entry name" value="alpha/beta hydrolase"/>
    <property type="match status" value="1"/>
</dbReference>
<dbReference type="InterPro" id="IPR029058">
    <property type="entry name" value="AB_hydrolase_fold"/>
</dbReference>
<dbReference type="GO" id="GO:0005737">
    <property type="term" value="C:cytoplasm"/>
    <property type="evidence" value="ECO:0007669"/>
    <property type="project" value="TreeGrafter"/>
</dbReference>
<dbReference type="PANTHER" id="PTHR10655:SF63">
    <property type="entry name" value="PHOSPHOLIPASE_CARBOXYLESTERASE_THIOESTERASE DOMAIN-CONTAINING PROTEIN"/>
    <property type="match status" value="1"/>
</dbReference>
<evidence type="ECO:0000313" key="4">
    <source>
        <dbReference type="Proteomes" id="UP000002035"/>
    </source>
</evidence>
<dbReference type="RefSeq" id="XP_002849987.1">
    <property type="nucleotide sequence ID" value="XM_002849941.1"/>
</dbReference>
<dbReference type="GeneID" id="9223441"/>
<accession>C5FBL9</accession>
<proteinExistence type="inferred from homology"/>
<keyword evidence="4" id="KW-1185">Reference proteome</keyword>
<dbReference type="VEuPathDB" id="FungiDB:MCYG_00091"/>
<name>C5FBL9_ARTOC</name>
<feature type="domain" description="Phospholipase/carboxylesterase/thioesterase" evidence="2">
    <location>
        <begin position="6"/>
        <end position="166"/>
    </location>
</feature>
<dbReference type="InterPro" id="IPR050565">
    <property type="entry name" value="LYPA1-2/EST-like"/>
</dbReference>
<dbReference type="STRING" id="554155.C5FBL9"/>
<dbReference type="InterPro" id="IPR003140">
    <property type="entry name" value="PLipase/COase/thioEstase"/>
</dbReference>
<dbReference type="AlphaFoldDB" id="C5FBL9"/>
<dbReference type="EMBL" id="DS995701">
    <property type="protein sequence ID" value="EEQ27203.1"/>
    <property type="molecule type" value="Genomic_DNA"/>
</dbReference>
<comment type="similarity">
    <text evidence="1">Belongs to the AB hydrolase superfamily. AB hydrolase 2 family.</text>
</comment>
<dbReference type="PANTHER" id="PTHR10655">
    <property type="entry name" value="LYSOPHOSPHOLIPASE-RELATED"/>
    <property type="match status" value="1"/>
</dbReference>
<sequence length="268" mass="29968">MAFPTPHIIEPEGDHTRTIILLHGRSSNGAEFAEELFSSRTSEKKTLAAHLPGCRWVFPTSRDRWSKVFEEDLTAWFDIYSLSNISEQQDLQIDGLRESTLYILGVLEREVALLGGRSDRLVLGGMSQGMAAALWTLLCSPGRLQGRIGGFIGMSGWLPFANEIQGLQSPREMIPKFLFDTVRCEEQVQASTEESGTMLSTPVLLLHGTDDAWVDVELGRQAHASLVKLGMKVDWKEYTGADNDGHWVKEPEGLDDIVQFLEAAWAWY</sequence>
<dbReference type="eggNOG" id="KOG2112">
    <property type="taxonomic scope" value="Eukaryota"/>
</dbReference>
<dbReference type="Proteomes" id="UP000002035">
    <property type="component" value="Unassembled WGS sequence"/>
</dbReference>
<dbReference type="SUPFAM" id="SSF53474">
    <property type="entry name" value="alpha/beta-Hydrolases"/>
    <property type="match status" value="1"/>
</dbReference>
<organism evidence="3 4">
    <name type="scientific">Arthroderma otae (strain ATCC MYA-4605 / CBS 113480)</name>
    <name type="common">Microsporum canis</name>
    <dbReference type="NCBI Taxonomy" id="554155"/>
    <lineage>
        <taxon>Eukaryota</taxon>
        <taxon>Fungi</taxon>
        <taxon>Dikarya</taxon>
        <taxon>Ascomycota</taxon>
        <taxon>Pezizomycotina</taxon>
        <taxon>Eurotiomycetes</taxon>
        <taxon>Eurotiomycetidae</taxon>
        <taxon>Onygenales</taxon>
        <taxon>Arthrodermataceae</taxon>
        <taxon>Microsporum</taxon>
    </lineage>
</organism>
<dbReference type="GO" id="GO:0008474">
    <property type="term" value="F:palmitoyl-(protein) hydrolase activity"/>
    <property type="evidence" value="ECO:0007669"/>
    <property type="project" value="TreeGrafter"/>
</dbReference>
<dbReference type="OMA" id="HGTDDAY"/>
<dbReference type="OrthoDB" id="2418081at2759"/>
<dbReference type="Pfam" id="PF02230">
    <property type="entry name" value="Abhydrolase_2"/>
    <property type="match status" value="1"/>
</dbReference>
<evidence type="ECO:0000313" key="3">
    <source>
        <dbReference type="EMBL" id="EEQ27203.1"/>
    </source>
</evidence>
<gene>
    <name evidence="3" type="ORF">MCYG_00091</name>
</gene>
<protein>
    <recommendedName>
        <fullName evidence="2">Phospholipase/carboxylesterase/thioesterase domain-containing protein</fullName>
    </recommendedName>
</protein>
<evidence type="ECO:0000259" key="2">
    <source>
        <dbReference type="Pfam" id="PF02230"/>
    </source>
</evidence>
<reference evidence="4" key="1">
    <citation type="journal article" date="2012" name="MBio">
        <title>Comparative genome analysis of Trichophyton rubrum and related dermatophytes reveals candidate genes involved in infection.</title>
        <authorList>
            <person name="Martinez D.A."/>
            <person name="Oliver B.G."/>
            <person name="Graeser Y."/>
            <person name="Goldberg J.M."/>
            <person name="Li W."/>
            <person name="Martinez-Rossi N.M."/>
            <person name="Monod M."/>
            <person name="Shelest E."/>
            <person name="Barton R.C."/>
            <person name="Birch E."/>
            <person name="Brakhage A.A."/>
            <person name="Chen Z."/>
            <person name="Gurr S.J."/>
            <person name="Heiman D."/>
            <person name="Heitman J."/>
            <person name="Kosti I."/>
            <person name="Rossi A."/>
            <person name="Saif S."/>
            <person name="Samalova M."/>
            <person name="Saunders C.W."/>
            <person name="Shea T."/>
            <person name="Summerbell R.C."/>
            <person name="Xu J."/>
            <person name="Young S."/>
            <person name="Zeng Q."/>
            <person name="Birren B.W."/>
            <person name="Cuomo C.A."/>
            <person name="White T.C."/>
        </authorList>
    </citation>
    <scope>NUCLEOTIDE SEQUENCE [LARGE SCALE GENOMIC DNA]</scope>
    <source>
        <strain evidence="4">ATCC MYA-4605 / CBS 113480</strain>
    </source>
</reference>
<evidence type="ECO:0000256" key="1">
    <source>
        <dbReference type="ARBA" id="ARBA00006499"/>
    </source>
</evidence>
<dbReference type="GO" id="GO:0052689">
    <property type="term" value="F:carboxylic ester hydrolase activity"/>
    <property type="evidence" value="ECO:0007669"/>
    <property type="project" value="TreeGrafter"/>
</dbReference>